<evidence type="ECO:0000313" key="2">
    <source>
        <dbReference type="EMBL" id="KAJ7627114.1"/>
    </source>
</evidence>
<accession>A0AAD7BQ15</accession>
<evidence type="ECO:0000313" key="3">
    <source>
        <dbReference type="Proteomes" id="UP001221142"/>
    </source>
</evidence>
<protein>
    <recommendedName>
        <fullName evidence="1">F-box domain-containing protein</fullName>
    </recommendedName>
</protein>
<proteinExistence type="predicted"/>
<evidence type="ECO:0000259" key="1">
    <source>
        <dbReference type="Pfam" id="PF00646"/>
    </source>
</evidence>
<dbReference type="Pfam" id="PF00646">
    <property type="entry name" value="F-box"/>
    <property type="match status" value="1"/>
</dbReference>
<feature type="domain" description="F-box" evidence="1">
    <location>
        <begin position="3"/>
        <end position="44"/>
    </location>
</feature>
<name>A0AAD7BQ15_9AGAR</name>
<dbReference type="InterPro" id="IPR001810">
    <property type="entry name" value="F-box_dom"/>
</dbReference>
<organism evidence="2 3">
    <name type="scientific">Roridomyces roridus</name>
    <dbReference type="NCBI Taxonomy" id="1738132"/>
    <lineage>
        <taxon>Eukaryota</taxon>
        <taxon>Fungi</taxon>
        <taxon>Dikarya</taxon>
        <taxon>Basidiomycota</taxon>
        <taxon>Agaricomycotina</taxon>
        <taxon>Agaricomycetes</taxon>
        <taxon>Agaricomycetidae</taxon>
        <taxon>Agaricales</taxon>
        <taxon>Marasmiineae</taxon>
        <taxon>Mycenaceae</taxon>
        <taxon>Roridomyces</taxon>
    </lineage>
</organism>
<gene>
    <name evidence="2" type="ORF">FB45DRAFT_1082255</name>
</gene>
<sequence>MSLSSCPFDIIFELAKNMDLADSLHLAATCTTFARMLHSPSFWIVALKQIENFHRRPLPCPIGTDITTLPLKKLRDMAIHAYKLRKNWASKSPRPVSIGKFEMGFHDIDFHTANVWDPSIFCIPGTRMFVTVSPNHFTCWDATSGRKIGGCDYGDASVSCTGWIHSGPFHSPGMFYLGMASECADHLGQRKLTLTVCVVDYRDQTSVKTSQTFSRSFPFHNMIEVISTVLVNEDTVGAVTASSVDRASSLIFGRIKGGELRQIQFGVLKNSGDFVCFAIDDDLCVISWTSHHVVQFLHTAVSPRPSYPVTIVDIPTPAPGETLTIPPFLPTSNSLHAFSPAEWEDPVLSLGTPLRYKHPSTLLWMSPGSSLSSALVCSLTHRLGLLQYIHIGTNRDEHFPVEFWEAIGRREILPRLEVLVLRPTAAQAPALVDMIAARWDALEKESQSQAEVPNFEVQFSDLRPEHLDTIKEELKRLEKYKEGGREVSIEVSPYF</sequence>
<dbReference type="AlphaFoldDB" id="A0AAD7BQ15"/>
<reference evidence="2" key="1">
    <citation type="submission" date="2023-03" db="EMBL/GenBank/DDBJ databases">
        <title>Massive genome expansion in bonnet fungi (Mycena s.s.) driven by repeated elements and novel gene families across ecological guilds.</title>
        <authorList>
            <consortium name="Lawrence Berkeley National Laboratory"/>
            <person name="Harder C.B."/>
            <person name="Miyauchi S."/>
            <person name="Viragh M."/>
            <person name="Kuo A."/>
            <person name="Thoen E."/>
            <person name="Andreopoulos B."/>
            <person name="Lu D."/>
            <person name="Skrede I."/>
            <person name="Drula E."/>
            <person name="Henrissat B."/>
            <person name="Morin E."/>
            <person name="Kohler A."/>
            <person name="Barry K."/>
            <person name="LaButti K."/>
            <person name="Morin E."/>
            <person name="Salamov A."/>
            <person name="Lipzen A."/>
            <person name="Mereny Z."/>
            <person name="Hegedus B."/>
            <person name="Baldrian P."/>
            <person name="Stursova M."/>
            <person name="Weitz H."/>
            <person name="Taylor A."/>
            <person name="Grigoriev I.V."/>
            <person name="Nagy L.G."/>
            <person name="Martin F."/>
            <person name="Kauserud H."/>
        </authorList>
    </citation>
    <scope>NUCLEOTIDE SEQUENCE</scope>
    <source>
        <strain evidence="2">9284</strain>
    </source>
</reference>
<comment type="caution">
    <text evidence="2">The sequence shown here is derived from an EMBL/GenBank/DDBJ whole genome shotgun (WGS) entry which is preliminary data.</text>
</comment>
<dbReference type="Proteomes" id="UP001221142">
    <property type="component" value="Unassembled WGS sequence"/>
</dbReference>
<keyword evidence="3" id="KW-1185">Reference proteome</keyword>
<dbReference type="EMBL" id="JARKIF010000011">
    <property type="protein sequence ID" value="KAJ7627114.1"/>
    <property type="molecule type" value="Genomic_DNA"/>
</dbReference>